<keyword evidence="2 6" id="KW-0812">Transmembrane</keyword>
<feature type="region of interest" description="Disordered" evidence="5">
    <location>
        <begin position="1"/>
        <end position="47"/>
    </location>
</feature>
<evidence type="ECO:0000256" key="4">
    <source>
        <dbReference type="ARBA" id="ARBA00023136"/>
    </source>
</evidence>
<feature type="transmembrane region" description="Helical" evidence="6">
    <location>
        <begin position="197"/>
        <end position="215"/>
    </location>
</feature>
<dbReference type="InterPro" id="IPR036259">
    <property type="entry name" value="MFS_trans_sf"/>
</dbReference>
<evidence type="ECO:0000256" key="1">
    <source>
        <dbReference type="ARBA" id="ARBA00004141"/>
    </source>
</evidence>
<dbReference type="GO" id="GO:0022857">
    <property type="term" value="F:transmembrane transporter activity"/>
    <property type="evidence" value="ECO:0007669"/>
    <property type="project" value="InterPro"/>
</dbReference>
<feature type="transmembrane region" description="Helical" evidence="6">
    <location>
        <begin position="437"/>
        <end position="465"/>
    </location>
</feature>
<feature type="transmembrane region" description="Helical" evidence="6">
    <location>
        <begin position="540"/>
        <end position="561"/>
    </location>
</feature>
<dbReference type="EMBL" id="JAVRRD010000003">
    <property type="protein sequence ID" value="KAK5060993.1"/>
    <property type="molecule type" value="Genomic_DNA"/>
</dbReference>
<evidence type="ECO:0000313" key="8">
    <source>
        <dbReference type="EMBL" id="KAK5060993.1"/>
    </source>
</evidence>
<dbReference type="Proteomes" id="UP001358417">
    <property type="component" value="Unassembled WGS sequence"/>
</dbReference>
<evidence type="ECO:0000256" key="2">
    <source>
        <dbReference type="ARBA" id="ARBA00022692"/>
    </source>
</evidence>
<evidence type="ECO:0000256" key="6">
    <source>
        <dbReference type="SAM" id="Phobius"/>
    </source>
</evidence>
<dbReference type="GO" id="GO:0005886">
    <property type="term" value="C:plasma membrane"/>
    <property type="evidence" value="ECO:0007669"/>
    <property type="project" value="TreeGrafter"/>
</dbReference>
<dbReference type="PANTHER" id="PTHR23502:SF187">
    <property type="entry name" value="TRANSPORTER, PUTATIVE (AFU_ORTHOLOGUE AFUA_2G17840)-RELATED"/>
    <property type="match status" value="1"/>
</dbReference>
<comment type="subcellular location">
    <subcellularLocation>
        <location evidence="1">Membrane</location>
        <topology evidence="1">Multi-pass membrane protein</topology>
    </subcellularLocation>
</comment>
<feature type="transmembrane region" description="Helical" evidence="6">
    <location>
        <begin position="257"/>
        <end position="276"/>
    </location>
</feature>
<evidence type="ECO:0000259" key="7">
    <source>
        <dbReference type="PROSITE" id="PS50850"/>
    </source>
</evidence>
<name>A0AAV9NKC2_9EURO</name>
<dbReference type="Pfam" id="PF07690">
    <property type="entry name" value="MFS_1"/>
    <property type="match status" value="1"/>
</dbReference>
<comment type="caution">
    <text evidence="8">The sequence shown here is derived from an EMBL/GenBank/DDBJ whole genome shotgun (WGS) entry which is preliminary data.</text>
</comment>
<dbReference type="Gene3D" id="1.20.1250.20">
    <property type="entry name" value="MFS general substrate transporter like domains"/>
    <property type="match status" value="1"/>
</dbReference>
<keyword evidence="9" id="KW-1185">Reference proteome</keyword>
<organism evidence="8 9">
    <name type="scientific">Exophiala bonariae</name>
    <dbReference type="NCBI Taxonomy" id="1690606"/>
    <lineage>
        <taxon>Eukaryota</taxon>
        <taxon>Fungi</taxon>
        <taxon>Dikarya</taxon>
        <taxon>Ascomycota</taxon>
        <taxon>Pezizomycotina</taxon>
        <taxon>Eurotiomycetes</taxon>
        <taxon>Chaetothyriomycetidae</taxon>
        <taxon>Chaetothyriales</taxon>
        <taxon>Herpotrichiellaceae</taxon>
        <taxon>Exophiala</taxon>
    </lineage>
</organism>
<feature type="transmembrane region" description="Helical" evidence="6">
    <location>
        <begin position="329"/>
        <end position="347"/>
    </location>
</feature>
<gene>
    <name evidence="8" type="ORF">LTR84_007534</name>
</gene>
<sequence>MATKTSGEDNSNLKPPTPSAHSVSSAEPVEGEKPVTHPTTVDLERVGETEGYVLDEAQLRDQLGLGADVSLKKSKKGVVLIPQPTDDPADPYNWIPLKKGLILVVLAVNACTADYSAATGASALLPQAQEWHISPDEVNHATAGNTFMLGIGGLATVWLGAYFGRLPVLFWFSCLSAGTAAWSAAAKSFESYMASRILNGTFCVAGAASGLSWINDVFFFHQRPRKINIWSTAIILSPFLGPQFMAAIISVDSWRTGMWLNFGIIMLGVALIVAFGDETFYPRHLPKEQVPPRKNRLLRVVGVEQARTHYTTNTFLEAGSRLAYTATKLPVFLICLFYFFDFPWTIANNTTISVLIVPAYNFNFRNLAAIYTAPVVGAVLGLVVGHFLFDLIGRLYARYHNGRLEPENRLIILYLILPLKIIGYNLIGVTLHNAQTWSWWVLAIGWAMHNFATIVTTTAVGAYLLDSYPEAGGECAAWINFSRTLGKLARQSRRLETPISILLFPNVTNANMYTTNKPGGFIVGYIQLNWAAKAGTQTEYGIQTGIMGAAFLIVIFLQFFGAKLRHAQGPLNFRTN</sequence>
<dbReference type="RefSeq" id="XP_064710090.1">
    <property type="nucleotide sequence ID" value="XM_064851087.1"/>
</dbReference>
<feature type="transmembrane region" description="Helical" evidence="6">
    <location>
        <begin position="410"/>
        <end position="431"/>
    </location>
</feature>
<feature type="transmembrane region" description="Helical" evidence="6">
    <location>
        <begin position="145"/>
        <end position="163"/>
    </location>
</feature>
<dbReference type="InterPro" id="IPR020846">
    <property type="entry name" value="MFS_dom"/>
</dbReference>
<reference evidence="8 9" key="1">
    <citation type="submission" date="2023-08" db="EMBL/GenBank/DDBJ databases">
        <title>Black Yeasts Isolated from many extreme environments.</title>
        <authorList>
            <person name="Coleine C."/>
            <person name="Stajich J.E."/>
            <person name="Selbmann L."/>
        </authorList>
    </citation>
    <scope>NUCLEOTIDE SEQUENCE [LARGE SCALE GENOMIC DNA]</scope>
    <source>
        <strain evidence="8 9">CCFEE 5792</strain>
    </source>
</reference>
<dbReference type="PROSITE" id="PS50850">
    <property type="entry name" value="MFS"/>
    <property type="match status" value="1"/>
</dbReference>
<proteinExistence type="predicted"/>
<feature type="transmembrane region" description="Helical" evidence="6">
    <location>
        <begin position="367"/>
        <end position="389"/>
    </location>
</feature>
<evidence type="ECO:0000256" key="3">
    <source>
        <dbReference type="ARBA" id="ARBA00022989"/>
    </source>
</evidence>
<feature type="domain" description="Major facilitator superfamily (MFS) profile" evidence="7">
    <location>
        <begin position="102"/>
        <end position="566"/>
    </location>
</feature>
<evidence type="ECO:0000256" key="5">
    <source>
        <dbReference type="SAM" id="MobiDB-lite"/>
    </source>
</evidence>
<dbReference type="AlphaFoldDB" id="A0AAV9NKC2"/>
<feature type="compositionally biased region" description="Polar residues" evidence="5">
    <location>
        <begin position="1"/>
        <end position="25"/>
    </location>
</feature>
<evidence type="ECO:0000313" key="9">
    <source>
        <dbReference type="Proteomes" id="UP001358417"/>
    </source>
</evidence>
<keyword evidence="4 6" id="KW-0472">Membrane</keyword>
<keyword evidence="3 6" id="KW-1133">Transmembrane helix</keyword>
<dbReference type="PANTHER" id="PTHR23502">
    <property type="entry name" value="MAJOR FACILITATOR SUPERFAMILY"/>
    <property type="match status" value="1"/>
</dbReference>
<protein>
    <recommendedName>
        <fullName evidence="7">Major facilitator superfamily (MFS) profile domain-containing protein</fullName>
    </recommendedName>
</protein>
<feature type="transmembrane region" description="Helical" evidence="6">
    <location>
        <begin position="227"/>
        <end position="251"/>
    </location>
</feature>
<dbReference type="InterPro" id="IPR011701">
    <property type="entry name" value="MFS"/>
</dbReference>
<dbReference type="SUPFAM" id="SSF103473">
    <property type="entry name" value="MFS general substrate transporter"/>
    <property type="match status" value="1"/>
</dbReference>
<dbReference type="GeneID" id="89975700"/>
<accession>A0AAV9NKC2</accession>